<proteinExistence type="inferred from homology"/>
<keyword evidence="5" id="KW-1185">Reference proteome</keyword>
<accession>A0ABX8LMD3</accession>
<keyword evidence="2" id="KW-0535">Nitrogen fixation</keyword>
<reference evidence="4 5" key="1">
    <citation type="submission" date="2021-06" db="EMBL/GenBank/DDBJ databases">
        <title>Gemonas diversity in paddy soil.</title>
        <authorList>
            <person name="Liu G."/>
        </authorList>
    </citation>
    <scope>NUCLEOTIDE SEQUENCE [LARGE SCALE GENOMIC DNA]</scope>
    <source>
        <strain evidence="4 5">RG2</strain>
    </source>
</reference>
<name>A0ABX8LMD3_9BACT</name>
<dbReference type="PROSITE" id="PS00090">
    <property type="entry name" value="NITROGENASE_1_2"/>
    <property type="match status" value="1"/>
</dbReference>
<dbReference type="Pfam" id="PF00148">
    <property type="entry name" value="Oxidored_nitro"/>
    <property type="match status" value="1"/>
</dbReference>
<comment type="similarity">
    <text evidence="1">Belongs to the NifD/NifK/NifE/NifN family.</text>
</comment>
<evidence type="ECO:0000313" key="4">
    <source>
        <dbReference type="EMBL" id="QXE91388.1"/>
    </source>
</evidence>
<evidence type="ECO:0000313" key="5">
    <source>
        <dbReference type="Proteomes" id="UP000683559"/>
    </source>
</evidence>
<dbReference type="RefSeq" id="WP_217287973.1">
    <property type="nucleotide sequence ID" value="NZ_CP077683.1"/>
</dbReference>
<feature type="domain" description="Nitrogenase/oxidoreductase component 1" evidence="3">
    <location>
        <begin position="52"/>
        <end position="467"/>
    </location>
</feature>
<dbReference type="InterPro" id="IPR049939">
    <property type="entry name" value="NifE-like"/>
</dbReference>
<evidence type="ECO:0000259" key="3">
    <source>
        <dbReference type="Pfam" id="PF00148"/>
    </source>
</evidence>
<dbReference type="EMBL" id="CP077683">
    <property type="protein sequence ID" value="QXE91388.1"/>
    <property type="molecule type" value="Genomic_DNA"/>
</dbReference>
<protein>
    <submittedName>
        <fullName evidence="4">Nitrogenase component 1</fullName>
    </submittedName>
</protein>
<evidence type="ECO:0000256" key="1">
    <source>
        <dbReference type="ARBA" id="ARBA00011002"/>
    </source>
</evidence>
<dbReference type="PANTHER" id="PTHR42956:SF1">
    <property type="entry name" value="NITROGENASE IRON-MOLYBDENUM COFACTOR BIOSYNTHESIS PROTEIN NIFE"/>
    <property type="match status" value="1"/>
</dbReference>
<sequence>MAHHTDQKVLPKREDRLRTCHAYGGTSCALVQESRGGCLVRSERSFTQVCNCQMSLALTMVTTIPDAVIIMHAPPGCGGSNVSMDLYVRNGLNARGEKKAPLIWFTSNLDEADVIAGGEEKLEATIVEADLRFRPRLIFVVSTCTPGIIGDDIDAVAGRVRSRVAATVVPLHCEGFKTRISATGYDAVYHGLARYVQLAPHDAQRLAEESSGQALLDERRKSRRVNVFNVYSIGRSDEVELARLLELIGLEARFYPNFARPEAFTELTEASLNVSICATHDDYFLTFLEERYGIPYLIDTMPIGIRNTGRWLRAVAARFGLEEQAERVIAAEEAELERALSDYRPPLAGKRVYLGGGEMRVAATAMLMHELGCEVVGFRAHHYDEFGDDLYLTAAQDRPGMEVNVATTQTFELANLIERAQPDLYLGHSGSNAWVAKLGVPTLPIFSAPQTYLGYLGVFEVARRAVRLTANRAFQEQLRRHTRQPYRESWYRNDPFAYITDGADGAGGRP</sequence>
<dbReference type="Proteomes" id="UP000683559">
    <property type="component" value="Chromosome"/>
</dbReference>
<dbReference type="PANTHER" id="PTHR42956">
    <property type="entry name" value="NITROGENASE IRON-MOLYBDENUM COFACTOR BIOSYNTHESIS PROTEIN NIFE"/>
    <property type="match status" value="1"/>
</dbReference>
<gene>
    <name evidence="4" type="ORF">KP001_02250</name>
</gene>
<organism evidence="4 5">
    <name type="scientific">Geomonas subterranea</name>
    <dbReference type="NCBI Taxonomy" id="2847989"/>
    <lineage>
        <taxon>Bacteria</taxon>
        <taxon>Pseudomonadati</taxon>
        <taxon>Thermodesulfobacteriota</taxon>
        <taxon>Desulfuromonadia</taxon>
        <taxon>Geobacterales</taxon>
        <taxon>Geobacteraceae</taxon>
        <taxon>Geomonas</taxon>
    </lineage>
</organism>
<dbReference type="InterPro" id="IPR000318">
    <property type="entry name" value="Nase_comp1_CS"/>
</dbReference>
<dbReference type="InterPro" id="IPR000510">
    <property type="entry name" value="Nase/OxRdtase_comp1"/>
</dbReference>
<evidence type="ECO:0000256" key="2">
    <source>
        <dbReference type="ARBA" id="ARBA00023231"/>
    </source>
</evidence>